<dbReference type="PROSITE" id="PS51257">
    <property type="entry name" value="PROKAR_LIPOPROTEIN"/>
    <property type="match status" value="1"/>
</dbReference>
<evidence type="ECO:0000313" key="2">
    <source>
        <dbReference type="EMBL" id="GEO09842.1"/>
    </source>
</evidence>
<accession>A0A512BCZ7</accession>
<reference evidence="2 3" key="1">
    <citation type="submission" date="2019-07" db="EMBL/GenBank/DDBJ databases">
        <title>Whole genome shotgun sequence of Segetibacter aerophilus NBRC 106135.</title>
        <authorList>
            <person name="Hosoyama A."/>
            <person name="Uohara A."/>
            <person name="Ohji S."/>
            <person name="Ichikawa N."/>
        </authorList>
    </citation>
    <scope>NUCLEOTIDE SEQUENCE [LARGE SCALE GENOMIC DNA]</scope>
    <source>
        <strain evidence="2 3">NBRC 106135</strain>
    </source>
</reference>
<protein>
    <submittedName>
        <fullName evidence="2">Uncharacterized protein</fullName>
    </submittedName>
</protein>
<evidence type="ECO:0000313" key="3">
    <source>
        <dbReference type="Proteomes" id="UP000321513"/>
    </source>
</evidence>
<gene>
    <name evidence="2" type="ORF">SAE01_23380</name>
</gene>
<evidence type="ECO:0000256" key="1">
    <source>
        <dbReference type="SAM" id="SignalP"/>
    </source>
</evidence>
<dbReference type="RefSeq" id="WP_147203961.1">
    <property type="nucleotide sequence ID" value="NZ_BJYT01000008.1"/>
</dbReference>
<dbReference type="AlphaFoldDB" id="A0A512BCZ7"/>
<comment type="caution">
    <text evidence="2">The sequence shown here is derived from an EMBL/GenBank/DDBJ whole genome shotgun (WGS) entry which is preliminary data.</text>
</comment>
<feature type="chain" id="PRO_5022024740" evidence="1">
    <location>
        <begin position="21"/>
        <end position="98"/>
    </location>
</feature>
<name>A0A512BCZ7_9BACT</name>
<organism evidence="2 3">
    <name type="scientific">Segetibacter aerophilus</name>
    <dbReference type="NCBI Taxonomy" id="670293"/>
    <lineage>
        <taxon>Bacteria</taxon>
        <taxon>Pseudomonadati</taxon>
        <taxon>Bacteroidota</taxon>
        <taxon>Chitinophagia</taxon>
        <taxon>Chitinophagales</taxon>
        <taxon>Chitinophagaceae</taxon>
        <taxon>Segetibacter</taxon>
    </lineage>
</organism>
<feature type="signal peptide" evidence="1">
    <location>
        <begin position="1"/>
        <end position="20"/>
    </location>
</feature>
<dbReference type="EMBL" id="BJYT01000008">
    <property type="protein sequence ID" value="GEO09842.1"/>
    <property type="molecule type" value="Genomic_DNA"/>
</dbReference>
<sequence length="98" mass="10991">MKKAFLTLLIVAFCACASFAQKFTIGGVHRGGTSPVDKQKLAEKLKSELKLTDDEANAVVVIQQDYQLKSRSVKIDTQTTDKEKKKNYSLLKKREIKS</sequence>
<proteinExistence type="predicted"/>
<keyword evidence="1" id="KW-0732">Signal</keyword>
<dbReference type="Proteomes" id="UP000321513">
    <property type="component" value="Unassembled WGS sequence"/>
</dbReference>
<keyword evidence="3" id="KW-1185">Reference proteome</keyword>